<dbReference type="Pfam" id="PF08281">
    <property type="entry name" value="Sigma70_r4_2"/>
    <property type="match status" value="1"/>
</dbReference>
<dbReference type="NCBIfam" id="TIGR02937">
    <property type="entry name" value="sigma70-ECF"/>
    <property type="match status" value="1"/>
</dbReference>
<feature type="domain" description="RNA polymerase sigma-70 region 2" evidence="5">
    <location>
        <begin position="30"/>
        <end position="92"/>
    </location>
</feature>
<dbReference type="PANTHER" id="PTHR43133">
    <property type="entry name" value="RNA POLYMERASE ECF-TYPE SIGMA FACTO"/>
    <property type="match status" value="1"/>
</dbReference>
<name>A0ABS0WTE6_9FLAO</name>
<dbReference type="InterPro" id="IPR039425">
    <property type="entry name" value="RNA_pol_sigma-70-like"/>
</dbReference>
<protein>
    <submittedName>
        <fullName evidence="7">Sigma-70 family RNA polymerase sigma factor</fullName>
    </submittedName>
</protein>
<dbReference type="InterPro" id="IPR013325">
    <property type="entry name" value="RNA_pol_sigma_r2"/>
</dbReference>
<keyword evidence="2" id="KW-0805">Transcription regulation</keyword>
<sequence>MNQTKFLHRDLIIKCKKNNCKAQMKVYDLYCDAMFKTAFNFMKDKALAEDMMQESFIKAFQKLNQFNESVAFGAWLKKIVINQCLDYLKRRKLTIVEINENHLQLSDEDNWKVQSSISIDQVYYAIEQLAENYKITLKLFLLEGYDHQEIAQILNITEVASRSQLFRAKNKLKEMLKQKNYA</sequence>
<evidence type="ECO:0000256" key="1">
    <source>
        <dbReference type="ARBA" id="ARBA00010641"/>
    </source>
</evidence>
<dbReference type="PANTHER" id="PTHR43133:SF51">
    <property type="entry name" value="RNA POLYMERASE SIGMA FACTOR"/>
    <property type="match status" value="1"/>
</dbReference>
<dbReference type="EMBL" id="JAEHFJ010000006">
    <property type="protein sequence ID" value="MBJ2175254.1"/>
    <property type="molecule type" value="Genomic_DNA"/>
</dbReference>
<evidence type="ECO:0000256" key="3">
    <source>
        <dbReference type="ARBA" id="ARBA00023082"/>
    </source>
</evidence>
<dbReference type="SUPFAM" id="SSF88946">
    <property type="entry name" value="Sigma2 domain of RNA polymerase sigma factors"/>
    <property type="match status" value="1"/>
</dbReference>
<evidence type="ECO:0000256" key="4">
    <source>
        <dbReference type="ARBA" id="ARBA00023163"/>
    </source>
</evidence>
<evidence type="ECO:0000313" key="7">
    <source>
        <dbReference type="EMBL" id="MBJ2175254.1"/>
    </source>
</evidence>
<proteinExistence type="inferred from homology"/>
<gene>
    <name evidence="7" type="ORF">JBL43_13455</name>
</gene>
<dbReference type="InterPro" id="IPR014284">
    <property type="entry name" value="RNA_pol_sigma-70_dom"/>
</dbReference>
<keyword evidence="8" id="KW-1185">Reference proteome</keyword>
<evidence type="ECO:0000313" key="8">
    <source>
        <dbReference type="Proteomes" id="UP000623301"/>
    </source>
</evidence>
<accession>A0ABS0WTE6</accession>
<feature type="domain" description="RNA polymerase sigma factor 70 region 4 type 2" evidence="6">
    <location>
        <begin position="120"/>
        <end position="172"/>
    </location>
</feature>
<dbReference type="InterPro" id="IPR007627">
    <property type="entry name" value="RNA_pol_sigma70_r2"/>
</dbReference>
<dbReference type="InterPro" id="IPR013249">
    <property type="entry name" value="RNA_pol_sigma70_r4_t2"/>
</dbReference>
<dbReference type="Proteomes" id="UP000623301">
    <property type="component" value="Unassembled WGS sequence"/>
</dbReference>
<dbReference type="InterPro" id="IPR013324">
    <property type="entry name" value="RNA_pol_sigma_r3/r4-like"/>
</dbReference>
<comment type="caution">
    <text evidence="7">The sequence shown here is derived from an EMBL/GenBank/DDBJ whole genome shotgun (WGS) entry which is preliminary data.</text>
</comment>
<dbReference type="Pfam" id="PF04542">
    <property type="entry name" value="Sigma70_r2"/>
    <property type="match status" value="1"/>
</dbReference>
<keyword evidence="3" id="KW-0731">Sigma factor</keyword>
<organism evidence="7 8">
    <name type="scientific">Aureibaculum flavum</name>
    <dbReference type="NCBI Taxonomy" id="2795986"/>
    <lineage>
        <taxon>Bacteria</taxon>
        <taxon>Pseudomonadati</taxon>
        <taxon>Bacteroidota</taxon>
        <taxon>Flavobacteriia</taxon>
        <taxon>Flavobacteriales</taxon>
        <taxon>Flavobacteriaceae</taxon>
        <taxon>Aureibaculum</taxon>
    </lineage>
</organism>
<dbReference type="InterPro" id="IPR036388">
    <property type="entry name" value="WH-like_DNA-bd_sf"/>
</dbReference>
<keyword evidence="4" id="KW-0804">Transcription</keyword>
<reference evidence="7 8" key="1">
    <citation type="submission" date="2020-12" db="EMBL/GenBank/DDBJ databases">
        <title>Aureibaculum luteum sp. nov. and Aureibaculum flavum sp. nov., novel members of the family Flavobacteriaceae isolated from Antarctic intertidal sediments.</title>
        <authorList>
            <person name="He X."/>
            <person name="Zhang X."/>
        </authorList>
    </citation>
    <scope>NUCLEOTIDE SEQUENCE [LARGE SCALE GENOMIC DNA]</scope>
    <source>
        <strain evidence="7 8">A20</strain>
    </source>
</reference>
<dbReference type="SUPFAM" id="SSF88659">
    <property type="entry name" value="Sigma3 and sigma4 domains of RNA polymerase sigma factors"/>
    <property type="match status" value="1"/>
</dbReference>
<comment type="similarity">
    <text evidence="1">Belongs to the sigma-70 factor family. ECF subfamily.</text>
</comment>
<evidence type="ECO:0000259" key="6">
    <source>
        <dbReference type="Pfam" id="PF08281"/>
    </source>
</evidence>
<evidence type="ECO:0000259" key="5">
    <source>
        <dbReference type="Pfam" id="PF04542"/>
    </source>
</evidence>
<evidence type="ECO:0000256" key="2">
    <source>
        <dbReference type="ARBA" id="ARBA00023015"/>
    </source>
</evidence>
<dbReference type="Gene3D" id="1.10.1740.10">
    <property type="match status" value="1"/>
</dbReference>
<dbReference type="Gene3D" id="1.10.10.10">
    <property type="entry name" value="Winged helix-like DNA-binding domain superfamily/Winged helix DNA-binding domain"/>
    <property type="match status" value="1"/>
</dbReference>